<gene>
    <name evidence="1" type="ORF">Tci_905874</name>
</gene>
<protein>
    <submittedName>
        <fullName evidence="1">Reverse transcriptase domain-containing protein</fullName>
    </submittedName>
</protein>
<sequence>SFRVGQAELLGERCKARGKGGQKGNGRQKGKIINMIRCQVEDRKRKSMMVDEGWMNVRITFSPVLTRDLSKEALMVEAEVEGYLVRRIHGDEGASIDIMYEHFFNMIHPSIKARLTKTQTTLSGFSRE</sequence>
<feature type="non-terminal residue" evidence="1">
    <location>
        <position position="1"/>
    </location>
</feature>
<comment type="caution">
    <text evidence="1">The sequence shown here is derived from an EMBL/GenBank/DDBJ whole genome shotgun (WGS) entry which is preliminary data.</text>
</comment>
<keyword evidence="1" id="KW-0548">Nucleotidyltransferase</keyword>
<dbReference type="EMBL" id="BKCJ011440494">
    <property type="protein sequence ID" value="GFD33905.1"/>
    <property type="molecule type" value="Genomic_DNA"/>
</dbReference>
<dbReference type="GO" id="GO:0003964">
    <property type="term" value="F:RNA-directed DNA polymerase activity"/>
    <property type="evidence" value="ECO:0007669"/>
    <property type="project" value="UniProtKB-KW"/>
</dbReference>
<keyword evidence="1" id="KW-0808">Transferase</keyword>
<proteinExistence type="predicted"/>
<accession>A0A699VER2</accession>
<organism evidence="1">
    <name type="scientific">Tanacetum cinerariifolium</name>
    <name type="common">Dalmatian daisy</name>
    <name type="synonym">Chrysanthemum cinerariifolium</name>
    <dbReference type="NCBI Taxonomy" id="118510"/>
    <lineage>
        <taxon>Eukaryota</taxon>
        <taxon>Viridiplantae</taxon>
        <taxon>Streptophyta</taxon>
        <taxon>Embryophyta</taxon>
        <taxon>Tracheophyta</taxon>
        <taxon>Spermatophyta</taxon>
        <taxon>Magnoliopsida</taxon>
        <taxon>eudicotyledons</taxon>
        <taxon>Gunneridae</taxon>
        <taxon>Pentapetalae</taxon>
        <taxon>asterids</taxon>
        <taxon>campanulids</taxon>
        <taxon>Asterales</taxon>
        <taxon>Asteraceae</taxon>
        <taxon>Asteroideae</taxon>
        <taxon>Anthemideae</taxon>
        <taxon>Anthemidinae</taxon>
        <taxon>Tanacetum</taxon>
    </lineage>
</organism>
<reference evidence="1" key="1">
    <citation type="journal article" date="2019" name="Sci. Rep.">
        <title>Draft genome of Tanacetum cinerariifolium, the natural source of mosquito coil.</title>
        <authorList>
            <person name="Yamashiro T."/>
            <person name="Shiraishi A."/>
            <person name="Satake H."/>
            <person name="Nakayama K."/>
        </authorList>
    </citation>
    <scope>NUCLEOTIDE SEQUENCE</scope>
</reference>
<evidence type="ECO:0000313" key="1">
    <source>
        <dbReference type="EMBL" id="GFD33905.1"/>
    </source>
</evidence>
<dbReference type="AlphaFoldDB" id="A0A699VER2"/>
<keyword evidence="1" id="KW-0695">RNA-directed DNA polymerase</keyword>
<name>A0A699VER2_TANCI</name>